<dbReference type="STRING" id="1089455.MOPEL_020_00460"/>
<evidence type="ECO:0000256" key="3">
    <source>
        <dbReference type="ARBA" id="ARBA00022801"/>
    </source>
</evidence>
<feature type="active site" description="Charge relay system" evidence="5 6">
    <location>
        <position position="195"/>
    </location>
</feature>
<dbReference type="InterPro" id="IPR000209">
    <property type="entry name" value="Peptidase_S8/S53_dom"/>
</dbReference>
<evidence type="ECO:0000256" key="9">
    <source>
        <dbReference type="SAM" id="SignalP"/>
    </source>
</evidence>
<evidence type="ECO:0000256" key="4">
    <source>
        <dbReference type="ARBA" id="ARBA00022825"/>
    </source>
</evidence>
<reference evidence="11 12" key="1">
    <citation type="submission" date="2012-02" db="EMBL/GenBank/DDBJ databases">
        <title>Whole genome shotgun sequence of Mobilicoccus pelagius NBRC 104925.</title>
        <authorList>
            <person name="Yoshida Y."/>
            <person name="Hosoyama A."/>
            <person name="Tsuchikane K."/>
            <person name="Katsumata H."/>
            <person name="Yamazaki S."/>
            <person name="Fujita N."/>
        </authorList>
    </citation>
    <scope>NUCLEOTIDE SEQUENCE [LARGE SCALE GENOMIC DNA]</scope>
    <source>
        <strain evidence="11 12">NBRC 104925</strain>
    </source>
</reference>
<comment type="similarity">
    <text evidence="1 6 7">Belongs to the peptidase S8 family.</text>
</comment>
<dbReference type="OrthoDB" id="9813435at2"/>
<feature type="active site" description="Charge relay system" evidence="5 6">
    <location>
        <position position="235"/>
    </location>
</feature>
<keyword evidence="3 6" id="KW-0378">Hydrolase</keyword>
<dbReference type="GO" id="GO:0004252">
    <property type="term" value="F:serine-type endopeptidase activity"/>
    <property type="evidence" value="ECO:0007669"/>
    <property type="project" value="UniProtKB-UniRule"/>
</dbReference>
<feature type="active site" description="Charge relay system" evidence="5 6">
    <location>
        <position position="426"/>
    </location>
</feature>
<dbReference type="Pfam" id="PF00082">
    <property type="entry name" value="Peptidase_S8"/>
    <property type="match status" value="1"/>
</dbReference>
<dbReference type="PRINTS" id="PR00723">
    <property type="entry name" value="SUBTILISIN"/>
</dbReference>
<keyword evidence="9" id="KW-0732">Signal</keyword>
<dbReference type="InterPro" id="IPR015500">
    <property type="entry name" value="Peptidase_S8_subtilisin-rel"/>
</dbReference>
<dbReference type="InterPro" id="IPR023828">
    <property type="entry name" value="Peptidase_S8_Ser-AS"/>
</dbReference>
<dbReference type="InterPro" id="IPR050131">
    <property type="entry name" value="Peptidase_S8_subtilisin-like"/>
</dbReference>
<feature type="domain" description="Peptidase S8/S53" evidence="10">
    <location>
        <begin position="187"/>
        <end position="462"/>
    </location>
</feature>
<dbReference type="PROSITE" id="PS00138">
    <property type="entry name" value="SUBTILASE_SER"/>
    <property type="match status" value="1"/>
</dbReference>
<dbReference type="eggNOG" id="COG1404">
    <property type="taxonomic scope" value="Bacteria"/>
</dbReference>
<dbReference type="PANTHER" id="PTHR43806:SF11">
    <property type="entry name" value="CEREVISIN-RELATED"/>
    <property type="match status" value="1"/>
</dbReference>
<proteinExistence type="inferred from homology"/>
<evidence type="ECO:0000256" key="1">
    <source>
        <dbReference type="ARBA" id="ARBA00011073"/>
    </source>
</evidence>
<dbReference type="InterPro" id="IPR023827">
    <property type="entry name" value="Peptidase_S8_Asp-AS"/>
</dbReference>
<dbReference type="SUPFAM" id="SSF52743">
    <property type="entry name" value="Subtilisin-like"/>
    <property type="match status" value="1"/>
</dbReference>
<comment type="caution">
    <text evidence="11">The sequence shown here is derived from an EMBL/GenBank/DDBJ whole genome shotgun (WGS) entry which is preliminary data.</text>
</comment>
<protein>
    <submittedName>
        <fullName evidence="11">Peptidase S08 family protein</fullName>
    </submittedName>
</protein>
<evidence type="ECO:0000259" key="10">
    <source>
        <dbReference type="Pfam" id="PF00082"/>
    </source>
</evidence>
<evidence type="ECO:0000256" key="6">
    <source>
        <dbReference type="PROSITE-ProRule" id="PRU01240"/>
    </source>
</evidence>
<dbReference type="InterPro" id="IPR022398">
    <property type="entry name" value="Peptidase_S8_His-AS"/>
</dbReference>
<evidence type="ECO:0000313" key="11">
    <source>
        <dbReference type="EMBL" id="GAB47560.1"/>
    </source>
</evidence>
<feature type="chain" id="PRO_5038943992" evidence="9">
    <location>
        <begin position="35"/>
        <end position="494"/>
    </location>
</feature>
<evidence type="ECO:0000313" key="12">
    <source>
        <dbReference type="Proteomes" id="UP000004367"/>
    </source>
</evidence>
<dbReference type="PROSITE" id="PS51892">
    <property type="entry name" value="SUBTILASE"/>
    <property type="match status" value="1"/>
</dbReference>
<name>H5UPA2_9MICO</name>
<evidence type="ECO:0000256" key="5">
    <source>
        <dbReference type="PIRSR" id="PIRSR615500-1"/>
    </source>
</evidence>
<dbReference type="InterPro" id="IPR036852">
    <property type="entry name" value="Peptidase_S8/S53_dom_sf"/>
</dbReference>
<evidence type="ECO:0000256" key="2">
    <source>
        <dbReference type="ARBA" id="ARBA00022670"/>
    </source>
</evidence>
<dbReference type="EMBL" id="BAFE01000019">
    <property type="protein sequence ID" value="GAB47560.1"/>
    <property type="molecule type" value="Genomic_DNA"/>
</dbReference>
<accession>H5UPA2</accession>
<dbReference type="GO" id="GO:0006508">
    <property type="term" value="P:proteolysis"/>
    <property type="evidence" value="ECO:0007669"/>
    <property type="project" value="UniProtKB-KW"/>
</dbReference>
<dbReference type="PROSITE" id="PS00137">
    <property type="entry name" value="SUBTILASE_HIS"/>
    <property type="match status" value="1"/>
</dbReference>
<dbReference type="PANTHER" id="PTHR43806">
    <property type="entry name" value="PEPTIDASE S8"/>
    <property type="match status" value="1"/>
</dbReference>
<keyword evidence="4 6" id="KW-0720">Serine protease</keyword>
<sequence length="494" mass="51126">MPTSSRLTRFGLALTAAGTLVVPALLASAVPASAGASEGPSTTVPVVAPEGRTMSYVVNVAKVNHGQMQKAERAVAAAGGTVVQRYEEIGVLVVQSTRSSFLPTLRAGAKGTIESAGPTRTVPVSEAPGAGVGRPVPPGHRKLATFEGMYTGSPSAPAAGLDPMEPDQWNNRLIKADKAHEITDGDRKVTVAIVDSGIEPNHPDLQENIVPALSVNCTMGGVPQPTGWEATTSSHGTHVAGTVAAARNGAGIVGVAPAVKLASVKVVNGDGMIYPEYALCGIMWTAKKQIPVANHSYFVDPFQFWCGDQPDQAPVLEAMRRAYAFADRRGVVSAAAAGNSAYDLAHKTTDEESPNDSTPVTRTVNTTCHDIPTELPGVVTVSAIDAESNLASFSNYGEGVIDVAAPGRRILSTYQGQRWANLSGTSMASPHVAGVLALLKGTHPDATPAQLVSLLKTQADDHACPAGDARCTGTADDNAFYGEGVVDALDAVRR</sequence>
<evidence type="ECO:0000256" key="8">
    <source>
        <dbReference type="SAM" id="MobiDB-lite"/>
    </source>
</evidence>
<keyword evidence="2 6" id="KW-0645">Protease</keyword>
<organism evidence="11 12">
    <name type="scientific">Mobilicoccus pelagius NBRC 104925</name>
    <dbReference type="NCBI Taxonomy" id="1089455"/>
    <lineage>
        <taxon>Bacteria</taxon>
        <taxon>Bacillati</taxon>
        <taxon>Actinomycetota</taxon>
        <taxon>Actinomycetes</taxon>
        <taxon>Micrococcales</taxon>
        <taxon>Dermatophilaceae</taxon>
        <taxon>Mobilicoccus</taxon>
    </lineage>
</organism>
<dbReference type="PROSITE" id="PS00136">
    <property type="entry name" value="SUBTILASE_ASP"/>
    <property type="match status" value="1"/>
</dbReference>
<dbReference type="AlphaFoldDB" id="H5UPA2"/>
<gene>
    <name evidence="11" type="ORF">MOPEL_020_00460</name>
</gene>
<feature type="region of interest" description="Disordered" evidence="8">
    <location>
        <begin position="113"/>
        <end position="137"/>
    </location>
</feature>
<evidence type="ECO:0000256" key="7">
    <source>
        <dbReference type="RuleBase" id="RU003355"/>
    </source>
</evidence>
<feature type="signal peptide" evidence="9">
    <location>
        <begin position="1"/>
        <end position="34"/>
    </location>
</feature>
<dbReference type="RefSeq" id="WP_009481458.1">
    <property type="nucleotide sequence ID" value="NZ_BAFE01000019.1"/>
</dbReference>
<dbReference type="Gene3D" id="3.40.50.200">
    <property type="entry name" value="Peptidase S8/S53 domain"/>
    <property type="match status" value="1"/>
</dbReference>
<dbReference type="Proteomes" id="UP000004367">
    <property type="component" value="Unassembled WGS sequence"/>
</dbReference>
<keyword evidence="12" id="KW-1185">Reference proteome</keyword>